<dbReference type="EMBL" id="VSRR010039015">
    <property type="protein sequence ID" value="MPC74488.1"/>
    <property type="molecule type" value="Genomic_DNA"/>
</dbReference>
<keyword evidence="1" id="KW-0472">Membrane</keyword>
<name>A0A5B7I0M5_PORTR</name>
<keyword evidence="1" id="KW-0812">Transmembrane</keyword>
<comment type="caution">
    <text evidence="2">The sequence shown here is derived from an EMBL/GenBank/DDBJ whole genome shotgun (WGS) entry which is preliminary data.</text>
</comment>
<evidence type="ECO:0000256" key="1">
    <source>
        <dbReference type="SAM" id="Phobius"/>
    </source>
</evidence>
<protein>
    <submittedName>
        <fullName evidence="2">Uncharacterized protein</fullName>
    </submittedName>
</protein>
<proteinExistence type="predicted"/>
<evidence type="ECO:0000313" key="3">
    <source>
        <dbReference type="Proteomes" id="UP000324222"/>
    </source>
</evidence>
<gene>
    <name evidence="2" type="ORF">E2C01_068848</name>
</gene>
<sequence>MSCNSFASSHHTVVMPHPPHDSPCTSLDTLLPPTRPDLSCYIWLRLFTVRQEDLQVPSIGPSHSCCLLVCDAVHSFRAMSASAPSRPFLFIPTRQTGQVKAVCVCVCVLGLFEVWFLFGVVLLSFCWCICCRCCLMLRERVFLKFISLLFFFFN</sequence>
<feature type="transmembrane region" description="Helical" evidence="1">
    <location>
        <begin position="114"/>
        <end position="135"/>
    </location>
</feature>
<dbReference type="Proteomes" id="UP000324222">
    <property type="component" value="Unassembled WGS sequence"/>
</dbReference>
<evidence type="ECO:0000313" key="2">
    <source>
        <dbReference type="EMBL" id="MPC74488.1"/>
    </source>
</evidence>
<accession>A0A5B7I0M5</accession>
<reference evidence="2 3" key="1">
    <citation type="submission" date="2019-05" db="EMBL/GenBank/DDBJ databases">
        <title>Another draft genome of Portunus trituberculatus and its Hox gene families provides insights of decapod evolution.</title>
        <authorList>
            <person name="Jeong J.-H."/>
            <person name="Song I."/>
            <person name="Kim S."/>
            <person name="Choi T."/>
            <person name="Kim D."/>
            <person name="Ryu S."/>
            <person name="Kim W."/>
        </authorList>
    </citation>
    <scope>NUCLEOTIDE SEQUENCE [LARGE SCALE GENOMIC DNA]</scope>
    <source>
        <tissue evidence="2">Muscle</tissue>
    </source>
</reference>
<dbReference type="AlphaFoldDB" id="A0A5B7I0M5"/>
<organism evidence="2 3">
    <name type="scientific">Portunus trituberculatus</name>
    <name type="common">Swimming crab</name>
    <name type="synonym">Neptunus trituberculatus</name>
    <dbReference type="NCBI Taxonomy" id="210409"/>
    <lineage>
        <taxon>Eukaryota</taxon>
        <taxon>Metazoa</taxon>
        <taxon>Ecdysozoa</taxon>
        <taxon>Arthropoda</taxon>
        <taxon>Crustacea</taxon>
        <taxon>Multicrustacea</taxon>
        <taxon>Malacostraca</taxon>
        <taxon>Eumalacostraca</taxon>
        <taxon>Eucarida</taxon>
        <taxon>Decapoda</taxon>
        <taxon>Pleocyemata</taxon>
        <taxon>Brachyura</taxon>
        <taxon>Eubrachyura</taxon>
        <taxon>Portunoidea</taxon>
        <taxon>Portunidae</taxon>
        <taxon>Portuninae</taxon>
        <taxon>Portunus</taxon>
    </lineage>
</organism>
<keyword evidence="1" id="KW-1133">Transmembrane helix</keyword>
<keyword evidence="3" id="KW-1185">Reference proteome</keyword>